<gene>
    <name evidence="1" type="ORF">S01H1_53135</name>
</gene>
<dbReference type="EMBL" id="BARS01034393">
    <property type="protein sequence ID" value="GAG21730.1"/>
    <property type="molecule type" value="Genomic_DNA"/>
</dbReference>
<comment type="caution">
    <text evidence="1">The sequence shown here is derived from an EMBL/GenBank/DDBJ whole genome shotgun (WGS) entry which is preliminary data.</text>
</comment>
<accession>X0VTZ0</accession>
<proteinExistence type="predicted"/>
<reference evidence="1" key="1">
    <citation type="journal article" date="2014" name="Front. Microbiol.">
        <title>High frequency of phylogenetically diverse reductive dehalogenase-homologous genes in deep subseafloor sedimentary metagenomes.</title>
        <authorList>
            <person name="Kawai M."/>
            <person name="Futagami T."/>
            <person name="Toyoda A."/>
            <person name="Takaki Y."/>
            <person name="Nishi S."/>
            <person name="Hori S."/>
            <person name="Arai W."/>
            <person name="Tsubouchi T."/>
            <person name="Morono Y."/>
            <person name="Uchiyama I."/>
            <person name="Ito T."/>
            <person name="Fujiyama A."/>
            <person name="Inagaki F."/>
            <person name="Takami H."/>
        </authorList>
    </citation>
    <scope>NUCLEOTIDE SEQUENCE</scope>
    <source>
        <strain evidence="1">Expedition CK06-06</strain>
    </source>
</reference>
<sequence length="127" mass="14931">MDTGYDFITPEFFNILFFKQNNLVVYPYVDVKHIHSLDSFTVGHDLIDIDSTGLENMLDIVEFETANSYSQQPTFYYLLNVSAEDVEKLLEYQNVRCIINTNDDVEHLVKGNKYIFYNKKNTSFLNY</sequence>
<feature type="non-terminal residue" evidence="1">
    <location>
        <position position="127"/>
    </location>
</feature>
<protein>
    <submittedName>
        <fullName evidence="1">Uncharacterized protein</fullName>
    </submittedName>
</protein>
<dbReference type="AlphaFoldDB" id="X0VTZ0"/>
<organism evidence="1">
    <name type="scientific">marine sediment metagenome</name>
    <dbReference type="NCBI Taxonomy" id="412755"/>
    <lineage>
        <taxon>unclassified sequences</taxon>
        <taxon>metagenomes</taxon>
        <taxon>ecological metagenomes</taxon>
    </lineage>
</organism>
<evidence type="ECO:0000313" key="1">
    <source>
        <dbReference type="EMBL" id="GAG21730.1"/>
    </source>
</evidence>
<name>X0VTZ0_9ZZZZ</name>
<dbReference type="Gene3D" id="3.40.50.2300">
    <property type="match status" value="1"/>
</dbReference>